<evidence type="ECO:0000313" key="1">
    <source>
        <dbReference type="EMBL" id="KAF2967237.1"/>
    </source>
</evidence>
<gene>
    <name evidence="1" type="ORF">GQX73_g6335</name>
</gene>
<accession>A0A7C8N5R3</accession>
<proteinExistence type="predicted"/>
<dbReference type="EMBL" id="WUBL01000071">
    <property type="protein sequence ID" value="KAF2967237.1"/>
    <property type="molecule type" value="Genomic_DNA"/>
</dbReference>
<name>A0A7C8N5R3_9PEZI</name>
<dbReference type="InParanoid" id="A0A7C8N5R3"/>
<reference evidence="1 2" key="1">
    <citation type="submission" date="2019-12" db="EMBL/GenBank/DDBJ databases">
        <title>Draft genome sequence of the ascomycete Xylaria multiplex DSM 110363.</title>
        <authorList>
            <person name="Buettner E."/>
            <person name="Kellner H."/>
        </authorList>
    </citation>
    <scope>NUCLEOTIDE SEQUENCE [LARGE SCALE GENOMIC DNA]</scope>
    <source>
        <strain evidence="1 2">DSM 110363</strain>
    </source>
</reference>
<evidence type="ECO:0000313" key="2">
    <source>
        <dbReference type="Proteomes" id="UP000481858"/>
    </source>
</evidence>
<comment type="caution">
    <text evidence="1">The sequence shown here is derived from an EMBL/GenBank/DDBJ whole genome shotgun (WGS) entry which is preliminary data.</text>
</comment>
<organism evidence="1 2">
    <name type="scientific">Xylaria multiplex</name>
    <dbReference type="NCBI Taxonomy" id="323545"/>
    <lineage>
        <taxon>Eukaryota</taxon>
        <taxon>Fungi</taxon>
        <taxon>Dikarya</taxon>
        <taxon>Ascomycota</taxon>
        <taxon>Pezizomycotina</taxon>
        <taxon>Sordariomycetes</taxon>
        <taxon>Xylariomycetidae</taxon>
        <taxon>Xylariales</taxon>
        <taxon>Xylariaceae</taxon>
        <taxon>Xylaria</taxon>
    </lineage>
</organism>
<protein>
    <submittedName>
        <fullName evidence="1">Uncharacterized protein</fullName>
    </submittedName>
</protein>
<keyword evidence="2" id="KW-1185">Reference proteome</keyword>
<dbReference type="OrthoDB" id="4745977at2759"/>
<dbReference type="AlphaFoldDB" id="A0A7C8N5R3"/>
<dbReference type="Proteomes" id="UP000481858">
    <property type="component" value="Unassembled WGS sequence"/>
</dbReference>
<sequence>MDDQGLGKTAMNLWIVSSKGSFHLPIPSWRTVNPDNQLGQIIQDTIKLLENEAKTFGEKALRVYLVEGTKDQRIWTAVTQAHREMYYAGVRNACEDYTNYQIALRLWIQRDLICYSFGIPRVYKDFPYPKPNVAGDNINLPYLYACARLNMPEPGEVEPDKATTMVDDLRSYVEGAFRHIDASLQLIQRRVGISNAQIQDLQDKAETQATRKRLALQEATQSYDLAASLAQENAQLREMIRDQREPALD</sequence>